<feature type="transmembrane region" description="Helical" evidence="1">
    <location>
        <begin position="38"/>
        <end position="56"/>
    </location>
</feature>
<keyword evidence="1" id="KW-0472">Membrane</keyword>
<organism evidence="2 3">
    <name type="scientific">Conidiobolus coronatus (strain ATCC 28846 / CBS 209.66 / NRRL 28638)</name>
    <name type="common">Delacroixia coronata</name>
    <dbReference type="NCBI Taxonomy" id="796925"/>
    <lineage>
        <taxon>Eukaryota</taxon>
        <taxon>Fungi</taxon>
        <taxon>Fungi incertae sedis</taxon>
        <taxon>Zoopagomycota</taxon>
        <taxon>Entomophthoromycotina</taxon>
        <taxon>Entomophthoromycetes</taxon>
        <taxon>Entomophthorales</taxon>
        <taxon>Ancylistaceae</taxon>
        <taxon>Conidiobolus</taxon>
    </lineage>
</organism>
<evidence type="ECO:0000313" key="3">
    <source>
        <dbReference type="Proteomes" id="UP000070444"/>
    </source>
</evidence>
<accession>A0A137P5S3</accession>
<feature type="transmembrane region" description="Helical" evidence="1">
    <location>
        <begin position="123"/>
        <end position="149"/>
    </location>
</feature>
<feature type="transmembrane region" description="Helical" evidence="1">
    <location>
        <begin position="6"/>
        <end position="26"/>
    </location>
</feature>
<feature type="transmembrane region" description="Helical" evidence="1">
    <location>
        <begin position="62"/>
        <end position="80"/>
    </location>
</feature>
<feature type="transmembrane region" description="Helical" evidence="1">
    <location>
        <begin position="92"/>
        <end position="111"/>
    </location>
</feature>
<dbReference type="Proteomes" id="UP000070444">
    <property type="component" value="Unassembled WGS sequence"/>
</dbReference>
<evidence type="ECO:0000256" key="1">
    <source>
        <dbReference type="SAM" id="Phobius"/>
    </source>
</evidence>
<dbReference type="AlphaFoldDB" id="A0A137P5S3"/>
<proteinExistence type="predicted"/>
<feature type="non-terminal residue" evidence="2">
    <location>
        <position position="188"/>
    </location>
</feature>
<keyword evidence="1" id="KW-1133">Transmembrane helix</keyword>
<protein>
    <submittedName>
        <fullName evidence="2">Uncharacterized protein</fullName>
    </submittedName>
</protein>
<sequence>MSLGEIEYEIIFGIAAIVIGVHGIVLSDVMKNVWDEESIINATSLASLIFLLTIIHQSEDYSKARIIGIVTISIGMGFVAKKLTEKYGTKSYAIPRFLLGFTASSNILNLYLPKWSPMSLNSILIGLLFTPITLLTPNLIIAFLTILYYSYILASGITTELGFIFERKFNDKILTLCIVAVSGAIHIY</sequence>
<name>A0A137P5S3_CONC2</name>
<dbReference type="EMBL" id="KQ964505">
    <property type="protein sequence ID" value="KXN70353.1"/>
    <property type="molecule type" value="Genomic_DNA"/>
</dbReference>
<gene>
    <name evidence="2" type="ORF">CONCODRAFT_7113</name>
</gene>
<keyword evidence="1" id="KW-0812">Transmembrane</keyword>
<evidence type="ECO:0000313" key="2">
    <source>
        <dbReference type="EMBL" id="KXN70353.1"/>
    </source>
</evidence>
<keyword evidence="3" id="KW-1185">Reference proteome</keyword>
<reference evidence="2 3" key="1">
    <citation type="journal article" date="2015" name="Genome Biol. Evol.">
        <title>Phylogenomic analyses indicate that early fungi evolved digesting cell walls of algal ancestors of land plants.</title>
        <authorList>
            <person name="Chang Y."/>
            <person name="Wang S."/>
            <person name="Sekimoto S."/>
            <person name="Aerts A.L."/>
            <person name="Choi C."/>
            <person name="Clum A."/>
            <person name="LaButti K.M."/>
            <person name="Lindquist E.A."/>
            <person name="Yee Ngan C."/>
            <person name="Ohm R.A."/>
            <person name="Salamov A.A."/>
            <person name="Grigoriev I.V."/>
            <person name="Spatafora J.W."/>
            <person name="Berbee M.L."/>
        </authorList>
    </citation>
    <scope>NUCLEOTIDE SEQUENCE [LARGE SCALE GENOMIC DNA]</scope>
    <source>
        <strain evidence="2 3">NRRL 28638</strain>
    </source>
</reference>